<evidence type="ECO:0000256" key="3">
    <source>
        <dbReference type="ARBA" id="ARBA00022989"/>
    </source>
</evidence>
<evidence type="ECO:0000256" key="1">
    <source>
        <dbReference type="ARBA" id="ARBA00004370"/>
    </source>
</evidence>
<protein>
    <recommendedName>
        <fullName evidence="6">Receptor ligand binding region domain-containing protein</fullName>
    </recommendedName>
</protein>
<evidence type="ECO:0000256" key="5">
    <source>
        <dbReference type="SAM" id="Phobius"/>
    </source>
</evidence>
<comment type="subcellular location">
    <subcellularLocation>
        <location evidence="1">Membrane</location>
    </subcellularLocation>
</comment>
<dbReference type="CDD" id="cd06352">
    <property type="entry name" value="PBP1_NPR_GC-like"/>
    <property type="match status" value="1"/>
</dbReference>
<gene>
    <name evidence="7" type="ORF">CYNAS_LOCUS672</name>
</gene>
<dbReference type="InterPro" id="IPR001828">
    <property type="entry name" value="ANF_lig-bd_rcpt"/>
</dbReference>
<dbReference type="InterPro" id="IPR052612">
    <property type="entry name" value="ANP_Clearance_Receptor"/>
</dbReference>
<dbReference type="PANTHER" id="PTHR44755:SF8">
    <property type="entry name" value="RECEPTOR LIGAND BINDING REGION DOMAIN-CONTAINING PROTEIN"/>
    <property type="match status" value="1"/>
</dbReference>
<dbReference type="AlphaFoldDB" id="A0AA36DLD7"/>
<evidence type="ECO:0000259" key="6">
    <source>
        <dbReference type="Pfam" id="PF01094"/>
    </source>
</evidence>
<sequence>MFRELPKRSSTTLQLTTYLRLKGSTLSVTVRFDNCIERQAAGYAFELIRDFKADIIVGPTCNIPSISVGAITAYYNLPLYTWGFTTANELADTIRFPTCVVLTPNYLTLSLALLAVMDHFSWDAFAFIYSASEDAQKCPIFLADVQKAVFQNVNFSISNVIEMRNNSVSEMTDALQQISTQARIVVVCLNSPDNKRMFMLTAKDQNMLNDEYIYIFADLLDSGYKNANTGNRTIYVWQDMALPPDGRDQEALEAFTRTFMLSDVDNDGDSKSGLANFTQQVAKKTAELGIPCARCVNGQEWEMAQYATQLYDAMMVYAGVLNRTIPLNQNIRDGAYLFNRTKGIYPGALGDVIEAWDGSRIPYFIVTGVGRSAEPKRLISVQLDADVNVTLIPLYDPQNEIQFVFNGRPIPMTVPACGFTGSDCPVSFFNAYRGYVIAAICIAALLILSVAVVIIFALK</sequence>
<dbReference type="GO" id="GO:0016020">
    <property type="term" value="C:membrane"/>
    <property type="evidence" value="ECO:0007669"/>
    <property type="project" value="UniProtKB-SubCell"/>
</dbReference>
<dbReference type="InterPro" id="IPR028082">
    <property type="entry name" value="Peripla_BP_I"/>
</dbReference>
<dbReference type="Proteomes" id="UP001176961">
    <property type="component" value="Unassembled WGS sequence"/>
</dbReference>
<evidence type="ECO:0000313" key="7">
    <source>
        <dbReference type="EMBL" id="CAJ0588689.1"/>
    </source>
</evidence>
<dbReference type="Gene3D" id="3.40.50.2300">
    <property type="match status" value="1"/>
</dbReference>
<name>A0AA36DLD7_CYLNA</name>
<keyword evidence="4 5" id="KW-0472">Membrane</keyword>
<comment type="caution">
    <text evidence="7">The sequence shown here is derived from an EMBL/GenBank/DDBJ whole genome shotgun (WGS) entry which is preliminary data.</text>
</comment>
<evidence type="ECO:0000256" key="2">
    <source>
        <dbReference type="ARBA" id="ARBA00022692"/>
    </source>
</evidence>
<feature type="transmembrane region" description="Helical" evidence="5">
    <location>
        <begin position="434"/>
        <end position="458"/>
    </location>
</feature>
<dbReference type="GO" id="GO:0017046">
    <property type="term" value="F:peptide hormone binding"/>
    <property type="evidence" value="ECO:0007669"/>
    <property type="project" value="TreeGrafter"/>
</dbReference>
<dbReference type="PANTHER" id="PTHR44755">
    <property type="entry name" value="NATRIURETIC PEPTIDE RECEPTOR 3-RELATED"/>
    <property type="match status" value="1"/>
</dbReference>
<feature type="domain" description="Receptor ligand binding region" evidence="6">
    <location>
        <begin position="21"/>
        <end position="351"/>
    </location>
</feature>
<accession>A0AA36DLD7</accession>
<keyword evidence="8" id="KW-1185">Reference proteome</keyword>
<organism evidence="7 8">
    <name type="scientific">Cylicocyclus nassatus</name>
    <name type="common">Nematode worm</name>
    <dbReference type="NCBI Taxonomy" id="53992"/>
    <lineage>
        <taxon>Eukaryota</taxon>
        <taxon>Metazoa</taxon>
        <taxon>Ecdysozoa</taxon>
        <taxon>Nematoda</taxon>
        <taxon>Chromadorea</taxon>
        <taxon>Rhabditida</taxon>
        <taxon>Rhabditina</taxon>
        <taxon>Rhabditomorpha</taxon>
        <taxon>Strongyloidea</taxon>
        <taxon>Strongylidae</taxon>
        <taxon>Cylicocyclus</taxon>
    </lineage>
</organism>
<evidence type="ECO:0000313" key="8">
    <source>
        <dbReference type="Proteomes" id="UP001176961"/>
    </source>
</evidence>
<dbReference type="GO" id="GO:0007165">
    <property type="term" value="P:signal transduction"/>
    <property type="evidence" value="ECO:0007669"/>
    <property type="project" value="TreeGrafter"/>
</dbReference>
<dbReference type="Pfam" id="PF01094">
    <property type="entry name" value="ANF_receptor"/>
    <property type="match status" value="1"/>
</dbReference>
<keyword evidence="3 5" id="KW-1133">Transmembrane helix</keyword>
<dbReference type="GO" id="GO:0038023">
    <property type="term" value="F:signaling receptor activity"/>
    <property type="evidence" value="ECO:0007669"/>
    <property type="project" value="TreeGrafter"/>
</dbReference>
<keyword evidence="2 5" id="KW-0812">Transmembrane</keyword>
<proteinExistence type="predicted"/>
<dbReference type="EMBL" id="CATQJL010000001">
    <property type="protein sequence ID" value="CAJ0588689.1"/>
    <property type="molecule type" value="Genomic_DNA"/>
</dbReference>
<evidence type="ECO:0000256" key="4">
    <source>
        <dbReference type="ARBA" id="ARBA00023136"/>
    </source>
</evidence>
<dbReference type="SUPFAM" id="SSF53822">
    <property type="entry name" value="Periplasmic binding protein-like I"/>
    <property type="match status" value="1"/>
</dbReference>
<reference evidence="7" key="1">
    <citation type="submission" date="2023-07" db="EMBL/GenBank/DDBJ databases">
        <authorList>
            <consortium name="CYATHOMIX"/>
        </authorList>
    </citation>
    <scope>NUCLEOTIDE SEQUENCE</scope>
    <source>
        <strain evidence="7">N/A</strain>
    </source>
</reference>